<dbReference type="GO" id="GO:0008168">
    <property type="term" value="F:methyltransferase activity"/>
    <property type="evidence" value="ECO:0007669"/>
    <property type="project" value="UniProtKB-KW"/>
</dbReference>
<dbReference type="PANTHER" id="PTHR35149:SF2">
    <property type="entry name" value="DUF262 DOMAIN-CONTAINING PROTEIN"/>
    <property type="match status" value="1"/>
</dbReference>
<dbReference type="Pfam" id="PF07510">
    <property type="entry name" value="GmrSD_C"/>
    <property type="match status" value="1"/>
</dbReference>
<feature type="compositionally biased region" description="Basic residues" evidence="1">
    <location>
        <begin position="134"/>
        <end position="154"/>
    </location>
</feature>
<dbReference type="AlphaFoldDB" id="A0A7W7FY91"/>
<evidence type="ECO:0000259" key="2">
    <source>
        <dbReference type="Pfam" id="PF07510"/>
    </source>
</evidence>
<dbReference type="Proteomes" id="UP000533598">
    <property type="component" value="Unassembled WGS sequence"/>
</dbReference>
<keyword evidence="4" id="KW-1185">Reference proteome</keyword>
<dbReference type="InterPro" id="IPR011089">
    <property type="entry name" value="GmrSD_C"/>
</dbReference>
<reference evidence="3 4" key="1">
    <citation type="submission" date="2020-08" db="EMBL/GenBank/DDBJ databases">
        <title>Sequencing the genomes of 1000 actinobacteria strains.</title>
        <authorList>
            <person name="Klenk H.-P."/>
        </authorList>
    </citation>
    <scope>NUCLEOTIDE SEQUENCE [LARGE SCALE GENOMIC DNA]</scope>
    <source>
        <strain evidence="3 4">DSM 44230</strain>
    </source>
</reference>
<comment type="caution">
    <text evidence="3">The sequence shown here is derived from an EMBL/GenBank/DDBJ whole genome shotgun (WGS) entry which is preliminary data.</text>
</comment>
<keyword evidence="3" id="KW-0808">Transferase</keyword>
<sequence length="154" mass="17171">MLAEDGGDPAERHKELLHTLGNLTLTAVNATLSNHPFQRKQDLLSVSHLELNRQIAGTSRWGAKEILARAEDLADRAIRLWPGPAEVHQVEKARDWSLLHRALAALPMGAWTTYGEVATLIDSHPRPGLGHLPLGRHRSRRDTGRVARRWRSPG</sequence>
<dbReference type="EMBL" id="JACHMH010000001">
    <property type="protein sequence ID" value="MBB4679809.1"/>
    <property type="molecule type" value="Genomic_DNA"/>
</dbReference>
<accession>A0A7W7FY91</accession>
<proteinExistence type="predicted"/>
<protein>
    <submittedName>
        <fullName evidence="3">O6-methylguanine-DNA--protein-cysteine methyltransferase</fullName>
    </submittedName>
</protein>
<organism evidence="3 4">
    <name type="scientific">Crossiella cryophila</name>
    <dbReference type="NCBI Taxonomy" id="43355"/>
    <lineage>
        <taxon>Bacteria</taxon>
        <taxon>Bacillati</taxon>
        <taxon>Actinomycetota</taxon>
        <taxon>Actinomycetes</taxon>
        <taxon>Pseudonocardiales</taxon>
        <taxon>Pseudonocardiaceae</taxon>
        <taxon>Crossiella</taxon>
    </lineage>
</organism>
<evidence type="ECO:0000256" key="1">
    <source>
        <dbReference type="SAM" id="MobiDB-lite"/>
    </source>
</evidence>
<dbReference type="GO" id="GO:0032259">
    <property type="term" value="P:methylation"/>
    <property type="evidence" value="ECO:0007669"/>
    <property type="project" value="UniProtKB-KW"/>
</dbReference>
<name>A0A7W7FY91_9PSEU</name>
<evidence type="ECO:0000313" key="3">
    <source>
        <dbReference type="EMBL" id="MBB4679809.1"/>
    </source>
</evidence>
<keyword evidence="3" id="KW-0489">Methyltransferase</keyword>
<evidence type="ECO:0000313" key="4">
    <source>
        <dbReference type="Proteomes" id="UP000533598"/>
    </source>
</evidence>
<feature type="domain" description="GmrSD restriction endonucleases C-terminal" evidence="2">
    <location>
        <begin position="6"/>
        <end position="75"/>
    </location>
</feature>
<feature type="region of interest" description="Disordered" evidence="1">
    <location>
        <begin position="128"/>
        <end position="154"/>
    </location>
</feature>
<dbReference type="PANTHER" id="PTHR35149">
    <property type="entry name" value="SLL5132 PROTEIN"/>
    <property type="match status" value="1"/>
</dbReference>
<gene>
    <name evidence="3" type="ORF">HNR67_005927</name>
</gene>